<dbReference type="RefSeq" id="WP_250063820.1">
    <property type="nucleotide sequence ID" value="NZ_JAMJPK010000011.1"/>
</dbReference>
<sequence length="118" mass="13316">MPRRMIAHVEERKAMANLFEAIPEGLNQELFEEVVSGRAVTVERIVSRGHTSPDSGWYDQPRHEWVLVLKGKGVVAFENGEPVTLGPGDHLVIPAHCKHRVAWTAPDEETLWLAVHYD</sequence>
<name>A0ABT0T5P5_9GAMM</name>
<feature type="domain" description="Cupin type-2" evidence="1">
    <location>
        <begin position="55"/>
        <end position="115"/>
    </location>
</feature>
<proteinExistence type="predicted"/>
<dbReference type="Proteomes" id="UP001165369">
    <property type="component" value="Unassembled WGS sequence"/>
</dbReference>
<dbReference type="SUPFAM" id="SSF51182">
    <property type="entry name" value="RmlC-like cupins"/>
    <property type="match status" value="1"/>
</dbReference>
<accession>A0ABT0T5P5</accession>
<dbReference type="EMBL" id="JAMJPK010000011">
    <property type="protein sequence ID" value="MCL7942229.1"/>
    <property type="molecule type" value="Genomic_DNA"/>
</dbReference>
<evidence type="ECO:0000259" key="1">
    <source>
        <dbReference type="Pfam" id="PF07883"/>
    </source>
</evidence>
<dbReference type="InterPro" id="IPR013096">
    <property type="entry name" value="Cupin_2"/>
</dbReference>
<protein>
    <submittedName>
        <fullName evidence="2">Cupin domain-containing protein</fullName>
    </submittedName>
</protein>
<organism evidence="2 3">
    <name type="scientific">Halomonas gemina</name>
    <dbReference type="NCBI Taxonomy" id="2945105"/>
    <lineage>
        <taxon>Bacteria</taxon>
        <taxon>Pseudomonadati</taxon>
        <taxon>Pseudomonadota</taxon>
        <taxon>Gammaproteobacteria</taxon>
        <taxon>Oceanospirillales</taxon>
        <taxon>Halomonadaceae</taxon>
        <taxon>Halomonas</taxon>
    </lineage>
</organism>
<dbReference type="Gene3D" id="2.60.120.10">
    <property type="entry name" value="Jelly Rolls"/>
    <property type="match status" value="1"/>
</dbReference>
<gene>
    <name evidence="2" type="ORF">M8009_18270</name>
</gene>
<keyword evidence="3" id="KW-1185">Reference proteome</keyword>
<evidence type="ECO:0000313" key="2">
    <source>
        <dbReference type="EMBL" id="MCL7942229.1"/>
    </source>
</evidence>
<dbReference type="InterPro" id="IPR011051">
    <property type="entry name" value="RmlC_Cupin_sf"/>
</dbReference>
<dbReference type="CDD" id="cd06981">
    <property type="entry name" value="cupin_reut_a1446"/>
    <property type="match status" value="1"/>
</dbReference>
<evidence type="ECO:0000313" key="3">
    <source>
        <dbReference type="Proteomes" id="UP001165369"/>
    </source>
</evidence>
<dbReference type="InterPro" id="IPR014710">
    <property type="entry name" value="RmlC-like_jellyroll"/>
</dbReference>
<comment type="caution">
    <text evidence="2">The sequence shown here is derived from an EMBL/GenBank/DDBJ whole genome shotgun (WGS) entry which is preliminary data.</text>
</comment>
<reference evidence="2" key="1">
    <citation type="submission" date="2022-05" db="EMBL/GenBank/DDBJ databases">
        <title>Halomonas geminus sp. nov. and Halomonas llamarensis sp. nov. isolated from high-altitude salars of the Atacama Desert.</title>
        <authorList>
            <person name="Hintersatz C."/>
            <person name="Rojas L.A."/>
            <person name="Wei T.-S."/>
            <person name="Kutschke S."/>
            <person name="Lehmann F."/>
            <person name="Jain R."/>
            <person name="Pollmann K."/>
        </authorList>
    </citation>
    <scope>NUCLEOTIDE SEQUENCE</scope>
    <source>
        <strain evidence="2">ATCH28</strain>
    </source>
</reference>
<dbReference type="Pfam" id="PF07883">
    <property type="entry name" value="Cupin_2"/>
    <property type="match status" value="1"/>
</dbReference>